<dbReference type="PROSITE" id="PS51257">
    <property type="entry name" value="PROKAR_LIPOPROTEIN"/>
    <property type="match status" value="1"/>
</dbReference>
<comment type="caution">
    <text evidence="2">The sequence shown here is derived from an EMBL/GenBank/DDBJ whole genome shotgun (WGS) entry which is preliminary data.</text>
</comment>
<feature type="chain" id="PRO_5046244584" description="Lipocalin-like domain-containing protein" evidence="1">
    <location>
        <begin position="18"/>
        <end position="161"/>
    </location>
</feature>
<dbReference type="Proteomes" id="UP001598019">
    <property type="component" value="Unassembled WGS sequence"/>
</dbReference>
<sequence length="161" mass="16587">MKHLILLLLTISVMACGSGGDPAPTPTPTPPTPTVSVATLVKKVWTVSSAQWDGVTKYEKSSTSNVVQGYSQYKLDLSTAGSVTLTEFDGKIFTGTYTVATDGLSLTLNGLTSADGAPTGTGGTIIYTILVTPTATTLSLQQTTAYVKASSAIVKLALVNP</sequence>
<keyword evidence="1" id="KW-0732">Signal</keyword>
<proteinExistence type="predicted"/>
<keyword evidence="3" id="KW-1185">Reference proteome</keyword>
<organism evidence="2 3">
    <name type="scientific">Aquirufa esocilacus</name>
    <dbReference type="NCBI Taxonomy" id="3096513"/>
    <lineage>
        <taxon>Bacteria</taxon>
        <taxon>Pseudomonadati</taxon>
        <taxon>Bacteroidota</taxon>
        <taxon>Cytophagia</taxon>
        <taxon>Cytophagales</taxon>
        <taxon>Flectobacillaceae</taxon>
        <taxon>Aquirufa</taxon>
    </lineage>
</organism>
<evidence type="ECO:0000313" key="2">
    <source>
        <dbReference type="EMBL" id="MFD3408191.1"/>
    </source>
</evidence>
<gene>
    <name evidence="2" type="ORF">SKC37_05955</name>
</gene>
<protein>
    <recommendedName>
        <fullName evidence="4">Lipocalin-like domain-containing protein</fullName>
    </recommendedName>
</protein>
<dbReference type="EMBL" id="JBBKXX010000002">
    <property type="protein sequence ID" value="MFD3408191.1"/>
    <property type="molecule type" value="Genomic_DNA"/>
</dbReference>
<reference evidence="2 3" key="1">
    <citation type="submission" date="2024-03" db="EMBL/GenBank/DDBJ databases">
        <title>Aquirufa genome sequencing.</title>
        <authorList>
            <person name="Pitt A."/>
            <person name="Hahn M.W."/>
        </authorList>
    </citation>
    <scope>NUCLEOTIDE SEQUENCE [LARGE SCALE GENOMIC DNA]</scope>
    <source>
        <strain evidence="2 3">HETE-83D</strain>
    </source>
</reference>
<feature type="signal peptide" evidence="1">
    <location>
        <begin position="1"/>
        <end position="17"/>
    </location>
</feature>
<name>A0ABW6DR51_9BACT</name>
<evidence type="ECO:0000256" key="1">
    <source>
        <dbReference type="SAM" id="SignalP"/>
    </source>
</evidence>
<evidence type="ECO:0008006" key="4">
    <source>
        <dbReference type="Google" id="ProtNLM"/>
    </source>
</evidence>
<dbReference type="RefSeq" id="WP_377980614.1">
    <property type="nucleotide sequence ID" value="NZ_JBBKXX010000002.1"/>
</dbReference>
<evidence type="ECO:0000313" key="3">
    <source>
        <dbReference type="Proteomes" id="UP001598019"/>
    </source>
</evidence>
<accession>A0ABW6DR51</accession>